<proteinExistence type="predicted"/>
<dbReference type="Pfam" id="PF13183">
    <property type="entry name" value="Fer4_8"/>
    <property type="match status" value="1"/>
</dbReference>
<dbReference type="Proteomes" id="UP000886005">
    <property type="component" value="Unassembled WGS sequence"/>
</dbReference>
<evidence type="ECO:0000256" key="6">
    <source>
        <dbReference type="SAM" id="Phobius"/>
    </source>
</evidence>
<keyword evidence="3" id="KW-0560">Oxidoreductase</keyword>
<dbReference type="SUPFAM" id="SSF46548">
    <property type="entry name" value="alpha-helical ferredoxin"/>
    <property type="match status" value="1"/>
</dbReference>
<evidence type="ECO:0000259" key="7">
    <source>
        <dbReference type="PROSITE" id="PS51379"/>
    </source>
</evidence>
<dbReference type="SUPFAM" id="SSF103501">
    <property type="entry name" value="Respiratory nitrate reductase 1 gamma chain"/>
    <property type="match status" value="1"/>
</dbReference>
<evidence type="ECO:0000256" key="3">
    <source>
        <dbReference type="ARBA" id="ARBA00023002"/>
    </source>
</evidence>
<feature type="domain" description="4Fe-4S ferredoxin-type" evidence="7">
    <location>
        <begin position="278"/>
        <end position="308"/>
    </location>
</feature>
<dbReference type="Gene3D" id="1.20.950.20">
    <property type="entry name" value="Transmembrane di-heme cytochromes, Chain C"/>
    <property type="match status" value="1"/>
</dbReference>
<dbReference type="InterPro" id="IPR009051">
    <property type="entry name" value="Helical_ferredxn"/>
</dbReference>
<evidence type="ECO:0000256" key="1">
    <source>
        <dbReference type="ARBA" id="ARBA00022485"/>
    </source>
</evidence>
<protein>
    <submittedName>
        <fullName evidence="8">(Fe-S)-binding protein</fullName>
    </submittedName>
</protein>
<accession>A0A7V1PTF4</accession>
<evidence type="ECO:0000256" key="5">
    <source>
        <dbReference type="ARBA" id="ARBA00023014"/>
    </source>
</evidence>
<keyword evidence="6" id="KW-0812">Transmembrane</keyword>
<feature type="transmembrane region" description="Helical" evidence="6">
    <location>
        <begin position="6"/>
        <end position="26"/>
    </location>
</feature>
<dbReference type="InterPro" id="IPR036197">
    <property type="entry name" value="NarG-like_sf"/>
</dbReference>
<dbReference type="Gene3D" id="1.10.1060.10">
    <property type="entry name" value="Alpha-helical ferredoxin"/>
    <property type="match status" value="1"/>
</dbReference>
<evidence type="ECO:0000256" key="4">
    <source>
        <dbReference type="ARBA" id="ARBA00023004"/>
    </source>
</evidence>
<keyword evidence="2" id="KW-0479">Metal-binding</keyword>
<dbReference type="PANTHER" id="PTHR43255:SF1">
    <property type="entry name" value="IRON-SULFUR-BINDING OXIDOREDUCTASE FADF-RELATED"/>
    <property type="match status" value="1"/>
</dbReference>
<dbReference type="GO" id="GO:0005886">
    <property type="term" value="C:plasma membrane"/>
    <property type="evidence" value="ECO:0007669"/>
    <property type="project" value="TreeGrafter"/>
</dbReference>
<keyword evidence="6" id="KW-1133">Transmembrane helix</keyword>
<dbReference type="InterPro" id="IPR017900">
    <property type="entry name" value="4Fe4S_Fe_S_CS"/>
</dbReference>
<organism evidence="8">
    <name type="scientific">Caldithrix abyssi</name>
    <dbReference type="NCBI Taxonomy" id="187145"/>
    <lineage>
        <taxon>Bacteria</taxon>
        <taxon>Pseudomonadati</taxon>
        <taxon>Calditrichota</taxon>
        <taxon>Calditrichia</taxon>
        <taxon>Calditrichales</taxon>
        <taxon>Calditrichaceae</taxon>
        <taxon>Caldithrix</taxon>
    </lineage>
</organism>
<keyword evidence="6" id="KW-0472">Membrane</keyword>
<dbReference type="InterPro" id="IPR017896">
    <property type="entry name" value="4Fe4S_Fe-S-bd"/>
</dbReference>
<keyword evidence="1" id="KW-0004">4Fe-4S</keyword>
<gene>
    <name evidence="8" type="ORF">ENJ10_01205</name>
</gene>
<dbReference type="GO" id="GO:0051539">
    <property type="term" value="F:4 iron, 4 sulfur cluster binding"/>
    <property type="evidence" value="ECO:0007669"/>
    <property type="project" value="UniProtKB-KW"/>
</dbReference>
<feature type="transmembrane region" description="Helical" evidence="6">
    <location>
        <begin position="67"/>
        <end position="85"/>
    </location>
</feature>
<dbReference type="Pfam" id="PF02754">
    <property type="entry name" value="CCG"/>
    <property type="match status" value="2"/>
</dbReference>
<reference evidence="8" key="1">
    <citation type="journal article" date="2020" name="mSystems">
        <title>Genome- and Community-Level Interaction Insights into Carbon Utilization and Element Cycling Functions of Hydrothermarchaeota in Hydrothermal Sediment.</title>
        <authorList>
            <person name="Zhou Z."/>
            <person name="Liu Y."/>
            <person name="Xu W."/>
            <person name="Pan J."/>
            <person name="Luo Z.H."/>
            <person name="Li M."/>
        </authorList>
    </citation>
    <scope>NUCLEOTIDE SEQUENCE [LARGE SCALE GENOMIC DNA]</scope>
    <source>
        <strain evidence="8">HyVt-456</strain>
    </source>
</reference>
<evidence type="ECO:0000313" key="8">
    <source>
        <dbReference type="EMBL" id="HED09282.1"/>
    </source>
</evidence>
<sequence length="677" mass="75569">MLSSTEQMAFIVLVVICGIIAAGGFIRIFKIVSSGREAYRFDNIVGRFVKALVDVGLQRPIFKARPLASTFHALIFFGFSFYLLVNVNDILEAYVDGWTTIGGGPIASAFNLFSDIFSIFVLVGMIFFLIRRFIGKPKVFEFNKNVLLNPAVQAGGVKRDSLIVGIFILIHVGSRWLGTAFHLAEKGHGDPFLPTASLVSVLFAGMSPESLELGIHITWWLAMGLIVVFLPYFPYSKHIHLMIAPVNLAFERRTPLGMMDRETNPLEPGAAKLTDLPWPQILDSYACIMCTRCHEVCPAHNSGTPLSPSALVINKRYYINQHGAEIEKGHEKPLLDVAISRDAVWSCTTCMACVEVCPVGNEPMADILQLRRRMVFEADMPDELGEVLRNLDEQGNSFGESARKRTRWTKGLDIELKDPTKEPVKYLWFVGDFASYNQNCQETTQKVARVLHAAGVDFGIVMKGEKSAGNDVRRAGEEGLFEALAEDNIKLLEGCQFEEIITTDPHTYNALKNEYPTLGGHYKVQHYSTFLLDLVKKGQIQLKKKVNARVTYHDPCYLGRYNGVFDAPRELMKLCGVELVEMQRNMSNSFCCGAGGGRIWMKDHDDMTQRPSENRIEEAMSLGDIKYFTVACPKDMTMYSDAVKTSGNEGKLEVMDIIDYVLEAMDIQEPAAEAAEA</sequence>
<feature type="transmembrane region" description="Helical" evidence="6">
    <location>
        <begin position="213"/>
        <end position="233"/>
    </location>
</feature>
<feature type="transmembrane region" description="Helical" evidence="6">
    <location>
        <begin position="105"/>
        <end position="130"/>
    </location>
</feature>
<feature type="domain" description="4Fe-4S ferredoxin-type" evidence="7">
    <location>
        <begin position="337"/>
        <end position="367"/>
    </location>
</feature>
<keyword evidence="4" id="KW-0408">Iron</keyword>
<dbReference type="InterPro" id="IPR051460">
    <property type="entry name" value="HdrC_iron-sulfur_subunit"/>
</dbReference>
<name>A0A7V1PTF4_CALAY</name>
<dbReference type="PANTHER" id="PTHR43255">
    <property type="entry name" value="IRON-SULFUR-BINDING OXIDOREDUCTASE FADF-RELATED-RELATED"/>
    <property type="match status" value="1"/>
</dbReference>
<dbReference type="EMBL" id="DRLD01000030">
    <property type="protein sequence ID" value="HED09282.1"/>
    <property type="molecule type" value="Genomic_DNA"/>
</dbReference>
<dbReference type="GO" id="GO:0046872">
    <property type="term" value="F:metal ion binding"/>
    <property type="evidence" value="ECO:0007669"/>
    <property type="project" value="UniProtKB-KW"/>
</dbReference>
<dbReference type="AlphaFoldDB" id="A0A7V1PTF4"/>
<keyword evidence="5" id="KW-0411">Iron-sulfur</keyword>
<dbReference type="GO" id="GO:0016491">
    <property type="term" value="F:oxidoreductase activity"/>
    <property type="evidence" value="ECO:0007669"/>
    <property type="project" value="UniProtKB-KW"/>
</dbReference>
<dbReference type="PROSITE" id="PS00198">
    <property type="entry name" value="4FE4S_FER_1"/>
    <property type="match status" value="1"/>
</dbReference>
<evidence type="ECO:0000256" key="2">
    <source>
        <dbReference type="ARBA" id="ARBA00022723"/>
    </source>
</evidence>
<dbReference type="PROSITE" id="PS51379">
    <property type="entry name" value="4FE4S_FER_2"/>
    <property type="match status" value="2"/>
</dbReference>
<dbReference type="InterPro" id="IPR004017">
    <property type="entry name" value="Cys_rich_dom"/>
</dbReference>
<comment type="caution">
    <text evidence="8">The sequence shown here is derived from an EMBL/GenBank/DDBJ whole genome shotgun (WGS) entry which is preliminary data.</text>
</comment>